<evidence type="ECO:0000256" key="5">
    <source>
        <dbReference type="ARBA" id="ARBA00022723"/>
    </source>
</evidence>
<proteinExistence type="inferred from homology"/>
<keyword evidence="14" id="KW-1185">Reference proteome</keyword>
<evidence type="ECO:0000256" key="4">
    <source>
        <dbReference type="ARBA" id="ARBA00022679"/>
    </source>
</evidence>
<evidence type="ECO:0000256" key="11">
    <source>
        <dbReference type="PIRSR" id="PIRSR006268-2"/>
    </source>
</evidence>
<dbReference type="OrthoDB" id="9778595at2"/>
<dbReference type="PROSITE" id="PS51257">
    <property type="entry name" value="PROKAR_LIPOPROTEIN"/>
    <property type="match status" value="1"/>
</dbReference>
<evidence type="ECO:0000313" key="13">
    <source>
        <dbReference type="EMBL" id="GAX47972.1"/>
    </source>
</evidence>
<keyword evidence="12" id="KW-0997">Cell inner membrane</keyword>
<dbReference type="RefSeq" id="WP_094785018.1">
    <property type="nucleotide sequence ID" value="NZ_BEDT01000004.1"/>
</dbReference>
<dbReference type="AlphaFoldDB" id="A0A224XDI8"/>
<dbReference type="GO" id="GO:0046872">
    <property type="term" value="F:metal ion binding"/>
    <property type="evidence" value="ECO:0007669"/>
    <property type="project" value="UniProtKB-UniRule"/>
</dbReference>
<dbReference type="GO" id="GO:0005886">
    <property type="term" value="C:plasma membrane"/>
    <property type="evidence" value="ECO:0007669"/>
    <property type="project" value="UniProtKB-SubCell"/>
</dbReference>
<dbReference type="PANTHER" id="PTHR30040:SF2">
    <property type="entry name" value="FAD:PROTEIN FMN TRANSFERASE"/>
    <property type="match status" value="1"/>
</dbReference>
<comment type="cofactor">
    <cofactor evidence="11">
        <name>Mg(2+)</name>
        <dbReference type="ChEBI" id="CHEBI:18420"/>
    </cofactor>
    <cofactor evidence="11">
        <name>Mn(2+)</name>
        <dbReference type="ChEBI" id="CHEBI:29035"/>
    </cofactor>
    <text evidence="11">Magnesium. Can also use manganese.</text>
</comment>
<dbReference type="PIRSF" id="PIRSF006268">
    <property type="entry name" value="ApbE"/>
    <property type="match status" value="1"/>
</dbReference>
<dbReference type="GO" id="GO:0016740">
    <property type="term" value="F:transferase activity"/>
    <property type="evidence" value="ECO:0007669"/>
    <property type="project" value="UniProtKB-UniRule"/>
</dbReference>
<dbReference type="PANTHER" id="PTHR30040">
    <property type="entry name" value="THIAMINE BIOSYNTHESIS LIPOPROTEIN APBE"/>
    <property type="match status" value="1"/>
</dbReference>
<keyword evidence="7 10" id="KW-0460">Magnesium</keyword>
<keyword evidence="12" id="KW-0449">Lipoprotein</keyword>
<keyword evidence="3 10" id="KW-0285">Flavoprotein</keyword>
<dbReference type="InterPro" id="IPR003374">
    <property type="entry name" value="ApbE-like_sf"/>
</dbReference>
<evidence type="ECO:0000256" key="10">
    <source>
        <dbReference type="PIRNR" id="PIRNR006268"/>
    </source>
</evidence>
<evidence type="ECO:0000256" key="6">
    <source>
        <dbReference type="ARBA" id="ARBA00022827"/>
    </source>
</evidence>
<protein>
    <recommendedName>
        <fullName evidence="2 10">FAD:protein FMN transferase</fullName>
        <ecNumber evidence="1 10">2.7.1.180</ecNumber>
    </recommendedName>
    <alternativeName>
        <fullName evidence="8 10">Flavin transferase</fullName>
    </alternativeName>
</protein>
<keyword evidence="12" id="KW-0472">Membrane</keyword>
<feature type="signal peptide" evidence="12">
    <location>
        <begin position="1"/>
        <end position="27"/>
    </location>
</feature>
<gene>
    <name evidence="13" type="ORF">RsY01_1586</name>
</gene>
<accession>A0A224XDI8</accession>
<comment type="catalytic activity">
    <reaction evidence="9 10 12">
        <text>L-threonyl-[protein] + FAD = FMN-L-threonyl-[protein] + AMP + H(+)</text>
        <dbReference type="Rhea" id="RHEA:36847"/>
        <dbReference type="Rhea" id="RHEA-COMP:11060"/>
        <dbReference type="Rhea" id="RHEA-COMP:11061"/>
        <dbReference type="ChEBI" id="CHEBI:15378"/>
        <dbReference type="ChEBI" id="CHEBI:30013"/>
        <dbReference type="ChEBI" id="CHEBI:57692"/>
        <dbReference type="ChEBI" id="CHEBI:74257"/>
        <dbReference type="ChEBI" id="CHEBI:456215"/>
        <dbReference type="EC" id="2.7.1.180"/>
    </reaction>
</comment>
<keyword evidence="5 10" id="KW-0479">Metal-binding</keyword>
<dbReference type="Pfam" id="PF02424">
    <property type="entry name" value="ApbE"/>
    <property type="match status" value="1"/>
</dbReference>
<dbReference type="EMBL" id="BEDT01000004">
    <property type="protein sequence ID" value="GAX47972.1"/>
    <property type="molecule type" value="Genomic_DNA"/>
</dbReference>
<feature type="binding site" evidence="11">
    <location>
        <position position="311"/>
    </location>
    <ligand>
        <name>Mg(2+)</name>
        <dbReference type="ChEBI" id="CHEBI:18420"/>
    </ligand>
</feature>
<reference evidence="14" key="1">
    <citation type="submission" date="2017-08" db="EMBL/GenBank/DDBJ databases">
        <title>Draft genome sequence of Lactococcus sp. strain Rs-Y01, isolated from the gut of the lower termite Reticulitermes speratus.</title>
        <authorList>
            <person name="Ohkuma M."/>
            <person name="Yuki M."/>
        </authorList>
    </citation>
    <scope>NUCLEOTIDE SEQUENCE [LARGE SCALE GENOMIC DNA]</scope>
    <source>
        <strain evidence="14">Rs-Y01</strain>
    </source>
</reference>
<dbReference type="Proteomes" id="UP000218689">
    <property type="component" value="Unassembled WGS sequence"/>
</dbReference>
<evidence type="ECO:0000256" key="12">
    <source>
        <dbReference type="RuleBase" id="RU363002"/>
    </source>
</evidence>
<comment type="subcellular location">
    <subcellularLocation>
        <location evidence="12">Cell inner membrane</location>
        <topology evidence="12">Lipid-anchor</topology>
        <orientation evidence="12">Periplasmic side</orientation>
    </subcellularLocation>
</comment>
<evidence type="ECO:0000256" key="7">
    <source>
        <dbReference type="ARBA" id="ARBA00022842"/>
    </source>
</evidence>
<evidence type="ECO:0000313" key="14">
    <source>
        <dbReference type="Proteomes" id="UP000218689"/>
    </source>
</evidence>
<feature type="chain" id="PRO_5039741027" description="FAD:protein FMN transferase" evidence="12">
    <location>
        <begin position="28"/>
        <end position="372"/>
    </location>
</feature>
<comment type="function">
    <text evidence="12">Flavin transferase that catalyzes the transfer of the FMN moiety of FAD and its covalent binding to the hydroxyl group of a threonine residue in a target flavoprotein.</text>
</comment>
<evidence type="ECO:0000256" key="9">
    <source>
        <dbReference type="ARBA" id="ARBA00048540"/>
    </source>
</evidence>
<sequence length="372" mass="41087">MKKRLQWRLGAMLLIVPVLLASSGCQKKEDSSKKAPEKKVELMKEPYKNEEFATGTYVEILIYDKGHGEADFEVARKQLKELAAKFEIYEQGESELDKVNAQAGIAPVKVSKITFELVKALDKYAQTSDGYYNPAVGVMTHLWHIGFSDAQVPSEELIKATLDKVNVDDIVLDAKNQTVFLKKKGMMIEADGIGKGFIGAQLLETLKARGVTTAVVNLGGHAYTIGKNPDREDGAWEVGVANPTLGESQDSPLVGVVASHHTSFNTTNYYGRYLKVGDKVYSHLFDTKTGYPVETDLLSVTMVGDTPYHDDAYSNALMNMGLEKGMKYVNAHDELDAIFITKNKEVYISKNIPGEFELLDKSFTVVKGVAKK</sequence>
<keyword evidence="4 10" id="KW-0808">Transferase</keyword>
<dbReference type="SUPFAM" id="SSF143631">
    <property type="entry name" value="ApbE-like"/>
    <property type="match status" value="1"/>
</dbReference>
<keyword evidence="12" id="KW-1003">Cell membrane</keyword>
<evidence type="ECO:0000256" key="3">
    <source>
        <dbReference type="ARBA" id="ARBA00022630"/>
    </source>
</evidence>
<dbReference type="InterPro" id="IPR024932">
    <property type="entry name" value="ApbE"/>
</dbReference>
<dbReference type="Gene3D" id="3.10.520.10">
    <property type="entry name" value="ApbE-like domains"/>
    <property type="match status" value="1"/>
</dbReference>
<dbReference type="EC" id="2.7.1.180" evidence="1 10"/>
<keyword evidence="12" id="KW-0732">Signal</keyword>
<evidence type="ECO:0000256" key="8">
    <source>
        <dbReference type="ARBA" id="ARBA00031306"/>
    </source>
</evidence>
<evidence type="ECO:0000256" key="2">
    <source>
        <dbReference type="ARBA" id="ARBA00016337"/>
    </source>
</evidence>
<keyword evidence="6 10" id="KW-0274">FAD</keyword>
<comment type="similarity">
    <text evidence="10 12">Belongs to the ApbE family.</text>
</comment>
<name>A0A224XDI8_9LACT</name>
<feature type="binding site" evidence="11">
    <location>
        <position position="192"/>
    </location>
    <ligand>
        <name>Mg(2+)</name>
        <dbReference type="ChEBI" id="CHEBI:18420"/>
    </ligand>
</feature>
<organism evidence="13 14">
    <name type="scientific">Pseudolactococcus reticulitermitis</name>
    <dbReference type="NCBI Taxonomy" id="2025039"/>
    <lineage>
        <taxon>Bacteria</taxon>
        <taxon>Bacillati</taxon>
        <taxon>Bacillota</taxon>
        <taxon>Bacilli</taxon>
        <taxon>Lactobacillales</taxon>
        <taxon>Streptococcaceae</taxon>
        <taxon>Pseudolactococcus</taxon>
    </lineage>
</organism>
<comment type="caution">
    <text evidence="13">The sequence shown here is derived from an EMBL/GenBank/DDBJ whole genome shotgun (WGS) entry which is preliminary data.</text>
</comment>
<evidence type="ECO:0000256" key="1">
    <source>
        <dbReference type="ARBA" id="ARBA00011955"/>
    </source>
</evidence>